<accession>A0A554VM13</accession>
<proteinExistence type="predicted"/>
<dbReference type="EMBL" id="VLNR01000015">
    <property type="protein sequence ID" value="TSE09248.1"/>
    <property type="molecule type" value="Genomic_DNA"/>
</dbReference>
<dbReference type="AlphaFoldDB" id="A0A554VM13"/>
<name>A0A554VM13_9FLAO</name>
<keyword evidence="2" id="KW-1185">Reference proteome</keyword>
<gene>
    <name evidence="1" type="ORF">FOF46_09285</name>
</gene>
<protein>
    <recommendedName>
        <fullName evidence="3">ParB/Sulfiredoxin domain-containing protein</fullName>
    </recommendedName>
</protein>
<dbReference type="RefSeq" id="WP_109435411.1">
    <property type="nucleotide sequence ID" value="NZ_CANLVC010000017.1"/>
</dbReference>
<evidence type="ECO:0008006" key="3">
    <source>
        <dbReference type="Google" id="ProtNLM"/>
    </source>
</evidence>
<reference evidence="1 2" key="1">
    <citation type="submission" date="2019-07" db="EMBL/GenBank/DDBJ databases">
        <title>The draft genome sequence of Aquimarina algiphila M91.</title>
        <authorList>
            <person name="Meng X."/>
        </authorList>
    </citation>
    <scope>NUCLEOTIDE SEQUENCE [LARGE SCALE GENOMIC DNA]</scope>
    <source>
        <strain evidence="1 2">M91</strain>
    </source>
</reference>
<dbReference type="Gene3D" id="3.90.1530.10">
    <property type="entry name" value="Conserved hypothetical protein from pyrococcus furiosus pfu- 392566-001, ParB domain"/>
    <property type="match status" value="1"/>
</dbReference>
<dbReference type="SUPFAM" id="SSF110849">
    <property type="entry name" value="ParB/Sulfiredoxin"/>
    <property type="match status" value="1"/>
</dbReference>
<dbReference type="InterPro" id="IPR036086">
    <property type="entry name" value="ParB/Sulfiredoxin_sf"/>
</dbReference>
<dbReference type="Proteomes" id="UP000318833">
    <property type="component" value="Unassembled WGS sequence"/>
</dbReference>
<comment type="caution">
    <text evidence="1">The sequence shown here is derived from an EMBL/GenBank/DDBJ whole genome shotgun (WGS) entry which is preliminary data.</text>
</comment>
<organism evidence="1 2">
    <name type="scientific">Aquimarina algiphila</name>
    <dbReference type="NCBI Taxonomy" id="2047982"/>
    <lineage>
        <taxon>Bacteria</taxon>
        <taxon>Pseudomonadati</taxon>
        <taxon>Bacteroidota</taxon>
        <taxon>Flavobacteriia</taxon>
        <taxon>Flavobacteriales</taxon>
        <taxon>Flavobacteriaceae</taxon>
        <taxon>Aquimarina</taxon>
    </lineage>
</organism>
<evidence type="ECO:0000313" key="2">
    <source>
        <dbReference type="Proteomes" id="UP000318833"/>
    </source>
</evidence>
<evidence type="ECO:0000313" key="1">
    <source>
        <dbReference type="EMBL" id="TSE09248.1"/>
    </source>
</evidence>
<dbReference type="OrthoDB" id="5944985at2"/>
<sequence length="289" mass="33652">MKNIRIIQELKEHIVPLSKEEYQLLRKSIISEGCREALLVWEKNDELILIDGHNRYQICTENNIRYRTKKMVFADIEEVKFWMLNNQLGRRNLNPDQLSYYRGLKYCMTKKNKGGYENVSSKGQIDLSTSKLLSKEFNVSESTIKRDEKYSMALNLISETNPKLKLQILMGEIKMKKSDLAILLQAEGTEDWVIVNESDLKHKIKITKENLERKKSIAQYDKVDTSYELVSGVDTLFLDQDSRLNLIKGKILSAVNSLIKNKDKSSLKSLKKQINKLELEVLYNQEVKK</sequence>